<dbReference type="InterPro" id="IPR051345">
    <property type="entry name" value="Importin_beta-like_NTR"/>
</dbReference>
<dbReference type="PANTHER" id="PTHR12363:SF42">
    <property type="entry name" value="TRANSPORTIN-3"/>
    <property type="match status" value="1"/>
</dbReference>
<dbReference type="SUPFAM" id="SSF48371">
    <property type="entry name" value="ARM repeat"/>
    <property type="match status" value="1"/>
</dbReference>
<evidence type="ECO:0000313" key="2">
    <source>
        <dbReference type="Proteomes" id="UP001608902"/>
    </source>
</evidence>
<dbReference type="Pfam" id="PF24139">
    <property type="entry name" value="TPR_TNPO3_IPO13_4th"/>
    <property type="match status" value="1"/>
</dbReference>
<comment type="caution">
    <text evidence="1">The sequence shown here is derived from an EMBL/GenBank/DDBJ whole genome shotgun (WGS) entry which is preliminary data.</text>
</comment>
<dbReference type="PANTHER" id="PTHR12363">
    <property type="entry name" value="TRANSPORTIN 3 AND IMPORTIN 13"/>
    <property type="match status" value="1"/>
</dbReference>
<dbReference type="Pfam" id="PF24140">
    <property type="entry name" value="TPR_TNPO3_IPO13_3rd"/>
    <property type="match status" value="1"/>
</dbReference>
<evidence type="ECO:0008006" key="3">
    <source>
        <dbReference type="Google" id="ProtNLM"/>
    </source>
</evidence>
<dbReference type="EMBL" id="JBGFUD010005569">
    <property type="protein sequence ID" value="MFH4980451.1"/>
    <property type="molecule type" value="Genomic_DNA"/>
</dbReference>
<protein>
    <recommendedName>
        <fullName evidence="3">Transportin-3</fullName>
    </recommendedName>
</protein>
<keyword evidence="2" id="KW-1185">Reference proteome</keyword>
<organism evidence="1 2">
    <name type="scientific">Gnathostoma spinigerum</name>
    <dbReference type="NCBI Taxonomy" id="75299"/>
    <lineage>
        <taxon>Eukaryota</taxon>
        <taxon>Metazoa</taxon>
        <taxon>Ecdysozoa</taxon>
        <taxon>Nematoda</taxon>
        <taxon>Chromadorea</taxon>
        <taxon>Rhabditida</taxon>
        <taxon>Spirurina</taxon>
        <taxon>Gnathostomatomorpha</taxon>
        <taxon>Gnathostomatoidea</taxon>
        <taxon>Gnathostomatidae</taxon>
        <taxon>Gnathostoma</taxon>
    </lineage>
</organism>
<accession>A0ABD6EL07</accession>
<evidence type="ECO:0000313" key="1">
    <source>
        <dbReference type="EMBL" id="MFH4980451.1"/>
    </source>
</evidence>
<dbReference type="AlphaFoldDB" id="A0ABD6EL07"/>
<reference evidence="1 2" key="1">
    <citation type="submission" date="2024-08" db="EMBL/GenBank/DDBJ databases">
        <title>Gnathostoma spinigerum genome.</title>
        <authorList>
            <person name="Gonzalez-Bertolin B."/>
            <person name="Monzon S."/>
            <person name="Zaballos A."/>
            <person name="Jimenez P."/>
            <person name="Dekumyoy P."/>
            <person name="Varona S."/>
            <person name="Cuesta I."/>
            <person name="Sumanam S."/>
            <person name="Adisakwattana P."/>
            <person name="Gasser R.B."/>
            <person name="Hernandez-Gonzalez A."/>
            <person name="Young N.D."/>
            <person name="Perteguer M.J."/>
        </authorList>
    </citation>
    <scope>NUCLEOTIDE SEQUENCE [LARGE SCALE GENOMIC DNA]</scope>
    <source>
        <strain evidence="1">AL3</strain>
        <tissue evidence="1">Liver</tissue>
    </source>
</reference>
<sequence>MIAVYRSEDVVVPFLVRSILQLPSSSHPALLHTSIQLVGNLLDWIQENKVYQDVSIQWLVDKARSPLFVKVASESIENICGKCGKDMIKHFDSLVALIPVFESCQTKGQQMETAILALLRACSSMLNGLSGDEIARYLKALLDPQLQRLSSLLNSNPDLTSNGDHVDRTEGGAAERADTWLRLSSDPVLWIDRIAAVFRFVQPWHDQPANPKNAKADDNSDSSPVPWIDTANHAWLVLSPVCRKYEKNPRVIERCCRTIRFLIRSLGLQSMVFVEQLVSQMVDIYSRHQHSCFLYLASILVDEYGGRDELRPGLVIMLNTLAQESFRLLQRPNGFRDHPDTIDDLFRLGIRFVQRAPSAFFQQDVCVSLFECGIVALDVDHMDANKSTTKFFTECIESLMAANKSKYRDAGVEAAENLFVKYGGQLVSACLRAAIFSVTGSLKRDMAEVIYSLRKLSKEKLSDWLKFALDGLPHDEGLCATTDQLRQFHANVMEAKDLRQMFCEIRDLMKLYI</sequence>
<dbReference type="Gene3D" id="1.25.10.10">
    <property type="entry name" value="Leucine-rich Repeat Variant"/>
    <property type="match status" value="1"/>
</dbReference>
<dbReference type="Proteomes" id="UP001608902">
    <property type="component" value="Unassembled WGS sequence"/>
</dbReference>
<name>A0ABD6EL07_9BILA</name>
<dbReference type="InterPro" id="IPR011989">
    <property type="entry name" value="ARM-like"/>
</dbReference>
<dbReference type="InterPro" id="IPR057942">
    <property type="entry name" value="TPR_TNPO3_IPO13_3rd"/>
</dbReference>
<dbReference type="InterPro" id="IPR016024">
    <property type="entry name" value="ARM-type_fold"/>
</dbReference>
<proteinExistence type="predicted"/>
<dbReference type="InterPro" id="IPR058537">
    <property type="entry name" value="TPR_TNPO3_IPO13_4th"/>
</dbReference>
<gene>
    <name evidence="1" type="ORF">AB6A40_007160</name>
</gene>